<sequence>MRIAVLGTGMVGQAVGGKLAELGHQVRMGSRGADNPGALEWAAAVGNGASVGTFADAAEFGEIVVNATGGAVAMDVLRAAGARTLAGKVLLDIANPLDFGGDAVSLSVVNTDSLGEQVQREFPEARVVKGLNTLNASVMVEPGRVPGEHNLFVCGNEAEAKKIVVELLVSFGWAAESIIDLGDITAARGTEMLLPLWLRLMGTFGHADFNFQVQRAR</sequence>
<evidence type="ECO:0000313" key="4">
    <source>
        <dbReference type="Proteomes" id="UP000019225"/>
    </source>
</evidence>
<dbReference type="EMBL" id="CP007155">
    <property type="protein sequence ID" value="AHH95631.1"/>
    <property type="molecule type" value="Genomic_DNA"/>
</dbReference>
<dbReference type="InterPro" id="IPR036291">
    <property type="entry name" value="NAD(P)-bd_dom_sf"/>
</dbReference>
<dbReference type="GO" id="GO:0016491">
    <property type="term" value="F:oxidoreductase activity"/>
    <property type="evidence" value="ECO:0007669"/>
    <property type="project" value="UniProtKB-KW"/>
</dbReference>
<dbReference type="PANTHER" id="PTHR14239">
    <property type="entry name" value="DUDULIN-RELATED"/>
    <property type="match status" value="1"/>
</dbReference>
<dbReference type="KEGG" id="kal:KALB_2262"/>
<dbReference type="PATRIC" id="fig|1449976.3.peg.2258"/>
<dbReference type="eggNOG" id="COG2085">
    <property type="taxonomic scope" value="Bacteria"/>
</dbReference>
<feature type="domain" description="Pyrroline-5-carboxylate reductase catalytic N-terminal" evidence="2">
    <location>
        <begin position="2"/>
        <end position="96"/>
    </location>
</feature>
<dbReference type="AlphaFoldDB" id="W5W5C0"/>
<accession>W5W5C0</accession>
<dbReference type="HOGENOM" id="CLU_076368_2_0_11"/>
<reference evidence="3 4" key="1">
    <citation type="journal article" date="2014" name="BMC Genomics">
        <title>Complete genome sequence of producer of the glycopeptide antibiotic Aculeximycin Kutzneria albida DSM 43870T, a representative of minor genus of Pseudonocardiaceae.</title>
        <authorList>
            <person name="Rebets Y."/>
            <person name="Tokovenko B."/>
            <person name="Lushchyk I."/>
            <person name="Ruckert C."/>
            <person name="Zaburannyi N."/>
            <person name="Bechthold A."/>
            <person name="Kalinowski J."/>
            <person name="Luzhetskyy A."/>
        </authorList>
    </citation>
    <scope>NUCLEOTIDE SEQUENCE [LARGE SCALE GENOMIC DNA]</scope>
    <source>
        <strain evidence="3">DSM 43870</strain>
    </source>
</reference>
<dbReference type="InterPro" id="IPR028939">
    <property type="entry name" value="P5C_Rdtase_cat_N"/>
</dbReference>
<keyword evidence="1" id="KW-0560">Oxidoreductase</keyword>
<gene>
    <name evidence="3" type="ORF">KALB_2262</name>
</gene>
<name>W5W5C0_9PSEU</name>
<evidence type="ECO:0000259" key="2">
    <source>
        <dbReference type="Pfam" id="PF03807"/>
    </source>
</evidence>
<dbReference type="Pfam" id="PF03807">
    <property type="entry name" value="F420_oxidored"/>
    <property type="match status" value="1"/>
</dbReference>
<keyword evidence="4" id="KW-1185">Reference proteome</keyword>
<dbReference type="STRING" id="1449976.KALB_2262"/>
<evidence type="ECO:0000313" key="3">
    <source>
        <dbReference type="EMBL" id="AHH95631.1"/>
    </source>
</evidence>
<dbReference type="Gene3D" id="3.40.50.720">
    <property type="entry name" value="NAD(P)-binding Rossmann-like Domain"/>
    <property type="match status" value="1"/>
</dbReference>
<dbReference type="SUPFAM" id="SSF51735">
    <property type="entry name" value="NAD(P)-binding Rossmann-fold domains"/>
    <property type="match status" value="1"/>
</dbReference>
<dbReference type="OrthoDB" id="3194817at2"/>
<dbReference type="InterPro" id="IPR051267">
    <property type="entry name" value="STEAP_metalloreductase"/>
</dbReference>
<organism evidence="3 4">
    <name type="scientific">Kutzneria albida DSM 43870</name>
    <dbReference type="NCBI Taxonomy" id="1449976"/>
    <lineage>
        <taxon>Bacteria</taxon>
        <taxon>Bacillati</taxon>
        <taxon>Actinomycetota</taxon>
        <taxon>Actinomycetes</taxon>
        <taxon>Pseudonocardiales</taxon>
        <taxon>Pseudonocardiaceae</taxon>
        <taxon>Kutzneria</taxon>
    </lineage>
</organism>
<proteinExistence type="predicted"/>
<dbReference type="RefSeq" id="WP_025355804.1">
    <property type="nucleotide sequence ID" value="NZ_CP007155.1"/>
</dbReference>
<protein>
    <submittedName>
        <fullName evidence="3">NADPH-dependent F420 reductase</fullName>
    </submittedName>
</protein>
<evidence type="ECO:0000256" key="1">
    <source>
        <dbReference type="ARBA" id="ARBA00023002"/>
    </source>
</evidence>
<dbReference type="Proteomes" id="UP000019225">
    <property type="component" value="Chromosome"/>
</dbReference>